<dbReference type="Pfam" id="PF20009">
    <property type="entry name" value="GEVED"/>
    <property type="match status" value="1"/>
</dbReference>
<feature type="chain" id="PRO_5045998388" evidence="2">
    <location>
        <begin position="20"/>
        <end position="1778"/>
    </location>
</feature>
<sequence>MKKITLFLIMFGFFLTASAQYSFDPIEGPTNVAQGTPVTINLNDVSNSTAVPASSSGSYESFSVTADWVAGGSNPYSSEADLTVITTAGTVVIDPPTTNGAAGDDTVITFEGDFVNPYDPTTDGFLDLILNQSWTGSDADWSNIVVTLFETPTCLEPSGITATGATSESVILDWTAGDSETDWNLEYNSNDDFAPGNGEEESASSVSGTPNITLSGLTAATTYYVYYQANCGTDDLSLWVGPFIFSTECVTFTAPYTEGFENAGDIPLCWSMSGGEDWQFDNDTGFDEIGDNGIITGSTNTNEYFAWVDSSGDDGPSTLTSPLIDVSGLAAPALSFFEISDNQDDANSTLEVEVWDGAAWNLMATYNTNTAGWELKVIDLSTLTITGDVQARFIFSETVTGDFSDDIAIDDVTFDEAPSCFNPSMLVANNITSNSAELSWSQDGPVSMWNIEIVTAGDTPTGTPTVSDAPNPYIATGLDAISAYDFYVQTICSADEMSSWVGPLTFSTLCEVFTPDYIQNFSSVTFDNAPDCWEEAGEGDPTTGPTEFGDSSWTVDGFLNDGTTGAYKINVYEIFTGDLNEWILSPQFDLTGGPFQVEFDFGITTWGDPTAGTLGSDDVVHFLISTDNGATWTALITYDSASDLSDNGEHPVIDLTSYSGQIVEFAFYATNGTVADDNDNDVFVDNFRVRGIPTCPEPSDLTANNLSLTSTEISWTENGTATSWNIQYGETNFVLGDGTIETNISSIPYVLTDLMPDTSYEFYVSAICGAGNESSYFGPFEFYTGYCESIPTSNDGSGVNNVTVGITDFPSFGDEFYENHTTPVVNAFQGIDTNVEIEFGHGTSYFTSIWIDFNDNLVFDTDELVFEGESSGSSTPHLLDASFIMPATATIGEHRMRIVTHDYVQTPLNPCYSGPWGVTLDFTLNIQELNCTIAEANYTTVPDCDNDQFFIDVNITDLGDATSLEISNNFDAATIQASAIDTYQAGPFPFGTAVKIFVTNEQDNDCVIGSETFEVLACPPSNDECSEAIVAVVNDGALCDNVTPGTILAATPSGIDAGTCGGTPNDDVWFSFTALSELQIISIINITGGTTNLDHAVYDGSCGTLTELYCSDEDSSVTTQLEIGNTYYIRIFSGGSVSELSTFDLCIREAPGNLICENADNFCSVGGALTTPNIVGIDGVGAVACLGTTPNPVWNIIQVGESGPIEIEINQQDDSGNGLDVDFVIWGPFSSVEDACIDIVLDDCPSCPFSNDPDNGFYPFGNIIDCSYSADATENLTIDNAQEGDVYMLLVTNFNGGAGNITIEQTNINGDGSGSIVADIDAEIVNNEGYQISDADNDPSTPDELNACAESVVLEANSPLADEFIWFEDGFVIPNETSSTLTVTAGGFGLGASNYQVQAIDTQCDANTYSEVVVVNLYTDPDALAPQTITTCDGPEADGIELFDLDAFTETLGISDEFTVSFYENSIDANSTMNPVTSPYSSTTGETLVMRIEDTDQIDNPNYFGCRKLVVVNLVVNPALAITQPDPLPICGNVAGETTVDLTSISSEVTTDPNLTVTFHTSQEDADAGTGDVTSTSYDTTGETLYIRAADNDTQCYQTTTFEIIVNVPPVASFDTVSYEVCPEATVPISIGIVPDNFTESDVSVSWTLDGSPFSGSGLMLNNVFTAGVYSATITVNNTSCSEVIETTVIQLESCIFPEGISPNNDDKNDNFDLRSFDVTKLEIFNRNGTLVYSKNNYTNEWVGQTNDGEELPVGTYFYTIIYEGGTKSKSAWVYINR</sequence>
<dbReference type="InterPro" id="IPR000998">
    <property type="entry name" value="MAM_dom"/>
</dbReference>
<name>A0ABT7ZR21_9FLAO</name>
<dbReference type="Gene3D" id="2.60.120.260">
    <property type="entry name" value="Galactose-binding domain-like"/>
    <property type="match status" value="1"/>
</dbReference>
<proteinExistence type="predicted"/>
<dbReference type="Pfam" id="PF00041">
    <property type="entry name" value="fn3"/>
    <property type="match status" value="1"/>
</dbReference>
<reference evidence="5 6" key="1">
    <citation type="journal article" date="2023" name="Int. J. Syst. Evol. Microbiol.">
        <title>Winogradskyella bathintestinalis sp. nov., isolated from the intestine of the deep-sea loosejaw dragonfish, Malacosteus niger.</title>
        <authorList>
            <person name="Uniacke-Lowe S."/>
            <person name="Johnson C.N."/>
            <person name="Stanton C."/>
            <person name="Hill C."/>
            <person name="Ross P."/>
        </authorList>
    </citation>
    <scope>NUCLEOTIDE SEQUENCE [LARGE SCALE GENOMIC DNA]</scope>
    <source>
        <strain evidence="5 6">APC 3343</strain>
    </source>
</reference>
<dbReference type="PROSITE" id="PS50853">
    <property type="entry name" value="FN3"/>
    <property type="match status" value="3"/>
</dbReference>
<comment type="caution">
    <text evidence="5">The sequence shown here is derived from an EMBL/GenBank/DDBJ whole genome shotgun (WGS) entry which is preliminary data.</text>
</comment>
<keyword evidence="2" id="KW-0732">Signal</keyword>
<dbReference type="SUPFAM" id="SSF49265">
    <property type="entry name" value="Fibronectin type III"/>
    <property type="match status" value="2"/>
</dbReference>
<dbReference type="CDD" id="cd00063">
    <property type="entry name" value="FN3"/>
    <property type="match status" value="1"/>
</dbReference>
<dbReference type="InterPro" id="IPR003961">
    <property type="entry name" value="FN3_dom"/>
</dbReference>
<evidence type="ECO:0000256" key="1">
    <source>
        <dbReference type="SAM" id="MobiDB-lite"/>
    </source>
</evidence>
<evidence type="ECO:0000256" key="2">
    <source>
        <dbReference type="SAM" id="SignalP"/>
    </source>
</evidence>
<dbReference type="InterPro" id="IPR026341">
    <property type="entry name" value="T9SS_type_B"/>
</dbReference>
<evidence type="ECO:0000259" key="3">
    <source>
        <dbReference type="PROSITE" id="PS50060"/>
    </source>
</evidence>
<keyword evidence="6" id="KW-1185">Reference proteome</keyword>
<evidence type="ECO:0000313" key="5">
    <source>
        <dbReference type="EMBL" id="MDN3491434.1"/>
    </source>
</evidence>
<dbReference type="Pfam" id="PF13585">
    <property type="entry name" value="CHU_C"/>
    <property type="match status" value="1"/>
</dbReference>
<dbReference type="InterPro" id="IPR056600">
    <property type="entry name" value="GBD_T9SS_assoc"/>
</dbReference>
<dbReference type="Proteomes" id="UP001231197">
    <property type="component" value="Unassembled WGS sequence"/>
</dbReference>
<dbReference type="InterPro" id="IPR045474">
    <property type="entry name" value="GEVED"/>
</dbReference>
<feature type="region of interest" description="Disordered" evidence="1">
    <location>
        <begin position="187"/>
        <end position="209"/>
    </location>
</feature>
<dbReference type="SMART" id="SM00060">
    <property type="entry name" value="FN3"/>
    <property type="match status" value="3"/>
</dbReference>
<feature type="domain" description="Fibronectin type-III" evidence="4">
    <location>
        <begin position="156"/>
        <end position="250"/>
    </location>
</feature>
<gene>
    <name evidence="5" type="ORF">QMA06_01785</name>
</gene>
<dbReference type="Gene3D" id="2.60.40.10">
    <property type="entry name" value="Immunoglobulins"/>
    <property type="match status" value="3"/>
</dbReference>
<feature type="signal peptide" evidence="2">
    <location>
        <begin position="1"/>
        <end position="19"/>
    </location>
</feature>
<dbReference type="NCBIfam" id="TIGR04131">
    <property type="entry name" value="Bac_Flav_CTERM"/>
    <property type="match status" value="1"/>
</dbReference>
<dbReference type="Pfam" id="PF23759">
    <property type="entry name" value="GBD_T9SS_assoc"/>
    <property type="match status" value="1"/>
</dbReference>
<evidence type="ECO:0000313" key="6">
    <source>
        <dbReference type="Proteomes" id="UP001231197"/>
    </source>
</evidence>
<feature type="domain" description="Fibronectin type-III" evidence="4">
    <location>
        <begin position="697"/>
        <end position="787"/>
    </location>
</feature>
<dbReference type="EMBL" id="JASDDK010000001">
    <property type="protein sequence ID" value="MDN3491434.1"/>
    <property type="molecule type" value="Genomic_DNA"/>
</dbReference>
<dbReference type="InterPro" id="IPR013783">
    <property type="entry name" value="Ig-like_fold"/>
</dbReference>
<dbReference type="InterPro" id="IPR013320">
    <property type="entry name" value="ConA-like_dom_sf"/>
</dbReference>
<organism evidence="5 6">
    <name type="scientific">Winogradskyella bathintestinalis</name>
    <dbReference type="NCBI Taxonomy" id="3035208"/>
    <lineage>
        <taxon>Bacteria</taxon>
        <taxon>Pseudomonadati</taxon>
        <taxon>Bacteroidota</taxon>
        <taxon>Flavobacteriia</taxon>
        <taxon>Flavobacteriales</taxon>
        <taxon>Flavobacteriaceae</taxon>
        <taxon>Winogradskyella</taxon>
    </lineage>
</organism>
<dbReference type="SUPFAM" id="SSF49899">
    <property type="entry name" value="Concanavalin A-like lectins/glucanases"/>
    <property type="match status" value="1"/>
</dbReference>
<dbReference type="PROSITE" id="PS50060">
    <property type="entry name" value="MAM_2"/>
    <property type="match status" value="1"/>
</dbReference>
<protein>
    <submittedName>
        <fullName evidence="5">Gliding motility-associated C-terminal domain-containing protein</fullName>
    </submittedName>
</protein>
<dbReference type="InterPro" id="IPR036116">
    <property type="entry name" value="FN3_sf"/>
</dbReference>
<accession>A0ABT7ZR21</accession>
<feature type="domain" description="MAM" evidence="3">
    <location>
        <begin position="256"/>
        <end position="422"/>
    </location>
</feature>
<feature type="domain" description="Fibronectin type-III" evidence="4">
    <location>
        <begin position="422"/>
        <end position="511"/>
    </location>
</feature>
<dbReference type="RefSeq" id="WP_290205139.1">
    <property type="nucleotide sequence ID" value="NZ_JASDDK010000001.1"/>
</dbReference>
<evidence type="ECO:0000259" key="4">
    <source>
        <dbReference type="PROSITE" id="PS50853"/>
    </source>
</evidence>
<dbReference type="Gene3D" id="2.60.120.200">
    <property type="match status" value="1"/>
</dbReference>